<gene>
    <name evidence="1" type="ORF">DSO57_1033702</name>
</gene>
<keyword evidence="2" id="KW-1185">Reference proteome</keyword>
<dbReference type="EMBL" id="QTSX02005949">
    <property type="protein sequence ID" value="KAJ9056375.1"/>
    <property type="molecule type" value="Genomic_DNA"/>
</dbReference>
<evidence type="ECO:0000313" key="2">
    <source>
        <dbReference type="Proteomes" id="UP001165960"/>
    </source>
</evidence>
<accession>A0ACC2S251</accession>
<comment type="caution">
    <text evidence="1">The sequence shown here is derived from an EMBL/GenBank/DDBJ whole genome shotgun (WGS) entry which is preliminary data.</text>
</comment>
<protein>
    <submittedName>
        <fullName evidence="1">Uncharacterized protein</fullName>
    </submittedName>
</protein>
<dbReference type="Proteomes" id="UP001165960">
    <property type="component" value="Unassembled WGS sequence"/>
</dbReference>
<organism evidence="1 2">
    <name type="scientific">Entomophthora muscae</name>
    <dbReference type="NCBI Taxonomy" id="34485"/>
    <lineage>
        <taxon>Eukaryota</taxon>
        <taxon>Fungi</taxon>
        <taxon>Fungi incertae sedis</taxon>
        <taxon>Zoopagomycota</taxon>
        <taxon>Entomophthoromycotina</taxon>
        <taxon>Entomophthoromycetes</taxon>
        <taxon>Entomophthorales</taxon>
        <taxon>Entomophthoraceae</taxon>
        <taxon>Entomophthora</taxon>
    </lineage>
</organism>
<proteinExistence type="predicted"/>
<sequence length="151" mass="16493">MAINSAYSVFQLSSPSYAAPAIESKYLKPQALANVLKQSSVSQFNQLANEKYYAHMQACAHAFKANKAASAGASKPPSPLARPPVASRSLGLANKRKASREDDSEEESYHSMRLQELRPSGNEFQNSNFSSAPQDAGFCPFTNRHRAFYSA</sequence>
<name>A0ACC2S251_9FUNG</name>
<reference evidence="1" key="1">
    <citation type="submission" date="2022-04" db="EMBL/GenBank/DDBJ databases">
        <title>Genome of the entomopathogenic fungus Entomophthora muscae.</title>
        <authorList>
            <person name="Elya C."/>
            <person name="Lovett B.R."/>
            <person name="Lee E."/>
            <person name="Macias A.M."/>
            <person name="Hajek A.E."/>
            <person name="De Bivort B.L."/>
            <person name="Kasson M.T."/>
            <person name="De Fine Licht H.H."/>
            <person name="Stajich J.E."/>
        </authorList>
    </citation>
    <scope>NUCLEOTIDE SEQUENCE</scope>
    <source>
        <strain evidence="1">Berkeley</strain>
    </source>
</reference>
<evidence type="ECO:0000313" key="1">
    <source>
        <dbReference type="EMBL" id="KAJ9056375.1"/>
    </source>
</evidence>